<evidence type="ECO:0000259" key="12">
    <source>
        <dbReference type="PROSITE" id="PS51192"/>
    </source>
</evidence>
<dbReference type="SUPFAM" id="SSF52540">
    <property type="entry name" value="P-loop containing nucleoside triphosphate hydrolases"/>
    <property type="match status" value="2"/>
</dbReference>
<dbReference type="OrthoDB" id="5857104at2759"/>
<evidence type="ECO:0000256" key="9">
    <source>
        <dbReference type="ARBA" id="ARBA00023242"/>
    </source>
</evidence>
<comment type="caution">
    <text evidence="14">The sequence shown here is derived from an EMBL/GenBank/DDBJ whole genome shotgun (WGS) entry which is preliminary data.</text>
</comment>
<dbReference type="PROSITE" id="PS51192">
    <property type="entry name" value="HELICASE_ATP_BIND_1"/>
    <property type="match status" value="1"/>
</dbReference>
<dbReference type="GO" id="GO:0003677">
    <property type="term" value="F:DNA binding"/>
    <property type="evidence" value="ECO:0007669"/>
    <property type="project" value="UniProtKB-KW"/>
</dbReference>
<dbReference type="GO" id="GO:0006338">
    <property type="term" value="P:chromatin remodeling"/>
    <property type="evidence" value="ECO:0007669"/>
    <property type="project" value="TreeGrafter"/>
</dbReference>
<dbReference type="Pfam" id="PF00271">
    <property type="entry name" value="Helicase_C"/>
    <property type="match status" value="1"/>
</dbReference>
<feature type="region of interest" description="Disordered" evidence="10">
    <location>
        <begin position="1218"/>
        <end position="1245"/>
    </location>
</feature>
<accession>A0A5B7DZB2</accession>
<feature type="domain" description="Myb-like" evidence="11">
    <location>
        <begin position="1146"/>
        <end position="1217"/>
    </location>
</feature>
<dbReference type="InterPro" id="IPR027417">
    <property type="entry name" value="P-loop_NTPase"/>
</dbReference>
<feature type="compositionally biased region" description="Acidic residues" evidence="10">
    <location>
        <begin position="909"/>
        <end position="922"/>
    </location>
</feature>
<feature type="region of interest" description="Disordered" evidence="10">
    <location>
        <begin position="718"/>
        <end position="841"/>
    </location>
</feature>
<dbReference type="CDD" id="cd18793">
    <property type="entry name" value="SF2_C_SNF"/>
    <property type="match status" value="1"/>
</dbReference>
<protein>
    <submittedName>
        <fullName evidence="14">Helicase SRCAP</fullName>
    </submittedName>
</protein>
<dbReference type="GO" id="GO:0004386">
    <property type="term" value="F:helicase activity"/>
    <property type="evidence" value="ECO:0007669"/>
    <property type="project" value="UniProtKB-KW"/>
</dbReference>
<feature type="domain" description="Helicase ATP-binding" evidence="12">
    <location>
        <begin position="1"/>
        <end position="151"/>
    </location>
</feature>
<evidence type="ECO:0000313" key="15">
    <source>
        <dbReference type="Proteomes" id="UP000324222"/>
    </source>
</evidence>
<feature type="region of interest" description="Disordered" evidence="10">
    <location>
        <begin position="1000"/>
        <end position="1019"/>
    </location>
</feature>
<evidence type="ECO:0000313" key="14">
    <source>
        <dbReference type="EMBL" id="MPC26286.1"/>
    </source>
</evidence>
<feature type="region of interest" description="Disordered" evidence="10">
    <location>
        <begin position="1725"/>
        <end position="1752"/>
    </location>
</feature>
<dbReference type="InterPro" id="IPR000330">
    <property type="entry name" value="SNF2_N"/>
</dbReference>
<dbReference type="CDD" id="cd18003">
    <property type="entry name" value="DEXQc_SRCAP"/>
    <property type="match status" value="1"/>
</dbReference>
<keyword evidence="7" id="KW-0156">Chromatin regulator</keyword>
<dbReference type="Gene3D" id="3.40.50.300">
    <property type="entry name" value="P-loop containing nucleotide triphosphate hydrolases"/>
    <property type="match status" value="1"/>
</dbReference>
<dbReference type="Proteomes" id="UP000324222">
    <property type="component" value="Unassembled WGS sequence"/>
</dbReference>
<dbReference type="InterPro" id="IPR049730">
    <property type="entry name" value="SNF2/RAD54-like_C"/>
</dbReference>
<keyword evidence="3" id="KW-0547">Nucleotide-binding</keyword>
<comment type="subcellular location">
    <subcellularLocation>
        <location evidence="1">Nucleus</location>
    </subcellularLocation>
</comment>
<feature type="compositionally biased region" description="Low complexity" evidence="10">
    <location>
        <begin position="340"/>
        <end position="357"/>
    </location>
</feature>
<dbReference type="SMART" id="SM00487">
    <property type="entry name" value="DEXDc"/>
    <property type="match status" value="1"/>
</dbReference>
<dbReference type="PANTHER" id="PTHR45685:SF1">
    <property type="entry name" value="HELICASE SRCAP"/>
    <property type="match status" value="1"/>
</dbReference>
<dbReference type="FunFam" id="3.40.50.10810:FF:000005">
    <property type="entry name" value="Photoperiod-independent early flowering 1"/>
    <property type="match status" value="1"/>
</dbReference>
<comment type="similarity">
    <text evidence="2">Belongs to the SNF2/RAD54 helicase family. SWR1 subfamily.</text>
</comment>
<keyword evidence="4" id="KW-0378">Hydrolase</keyword>
<feature type="compositionally biased region" description="Basic and acidic residues" evidence="10">
    <location>
        <begin position="366"/>
        <end position="385"/>
    </location>
</feature>
<keyword evidence="5 14" id="KW-0347">Helicase</keyword>
<feature type="region of interest" description="Disordered" evidence="10">
    <location>
        <begin position="879"/>
        <end position="944"/>
    </location>
</feature>
<organism evidence="14 15">
    <name type="scientific">Portunus trituberculatus</name>
    <name type="common">Swimming crab</name>
    <name type="synonym">Neptunus trituberculatus</name>
    <dbReference type="NCBI Taxonomy" id="210409"/>
    <lineage>
        <taxon>Eukaryota</taxon>
        <taxon>Metazoa</taxon>
        <taxon>Ecdysozoa</taxon>
        <taxon>Arthropoda</taxon>
        <taxon>Crustacea</taxon>
        <taxon>Multicrustacea</taxon>
        <taxon>Malacostraca</taxon>
        <taxon>Eumalacostraca</taxon>
        <taxon>Eucarida</taxon>
        <taxon>Decapoda</taxon>
        <taxon>Pleocyemata</taxon>
        <taxon>Brachyura</taxon>
        <taxon>Eubrachyura</taxon>
        <taxon>Portunoidea</taxon>
        <taxon>Portunidae</taxon>
        <taxon>Portuninae</taxon>
        <taxon>Portunus</taxon>
    </lineage>
</organism>
<dbReference type="InterPro" id="IPR014001">
    <property type="entry name" value="Helicase_ATP-bd"/>
</dbReference>
<keyword evidence="9" id="KW-0539">Nucleus</keyword>
<dbReference type="GO" id="GO:0000812">
    <property type="term" value="C:Swr1 complex"/>
    <property type="evidence" value="ECO:0007669"/>
    <property type="project" value="TreeGrafter"/>
</dbReference>
<feature type="region of interest" description="Disordered" evidence="10">
    <location>
        <begin position="1288"/>
        <end position="1307"/>
    </location>
</feature>
<keyword evidence="8" id="KW-0238">DNA-binding</keyword>
<sequence length="1752" mass="191961">MGLGKTIQTISLLAHLACEKSNWGPHLIVVPTSVMLNWEMEFKKWCPAFKILTYYGTQKERKLKRQGWTKPNAFHICITSYKLVIQDHQSFRRKKWKYFILDEAQNIKNFKSQRWQLLLNFQSQRRLLLTGTPLQNNLMELWSLMHFLMPNIFASHREFREWFSNPVTGMIEGNKEYNESIIKRLHKVPVSGSGGGVMVQQTPQGPRLVMPQRTGVTAGGTASIGTASGTLGGLQLLQTSTGQLLLTTAPVQKPTNPTLSHGVSGNAAAALLQRLQGVKGLQGSMITTGAGGRPVLRLPLPNPNIRPQTQVLGASNNQSGVGAAHTPSPTVRVQQTVAVASPSRPSTSSPIRASAPPTITPSKPITRCDQKELEKQEEKKKEEERKRSLFFLNDLEEKRRKRRKDKLALISRLNIRRCQACPIYGSDLIEAVTVIDNCDRVASCPSGGEWNGRGKIHCLQATSMQPRLYWSQTGSLYEIVHTPESYLKELKDTTDRYVLMERFNQDKRIFAFILSTRSGGIGVNLTGADTVIFYDSDWNPTMDAQAQDRCHRIGQTRDVHIYRLISEKTIEENILKKANQKRLLGDLAIEGGNFTTAHFKKSTIQDLFDVNVNENDATKRMSDVLDKIDKTKHVEETALNGRPEVFYGARRLTPVEKYAMKFLESSDDGWAAEAERMAAEIEQQKKEWELGRLQALKEEEERMAHNSDEEILTYSSADAHNQVNIKKKKVGEKDQVQPVGGGRRRGGRPSKAMTVFEGQSDDYLSTDSDTDLSESEDENMSASEGSISSSEEAFVTSRKKSKAERDTEMEDKVYDRESRSGSTPPKVLFNKVSEDSPRTRSRGRVKINLWTLDVNPVLPGERPVPFSRKQLANLRGQGLAIPGYEGSDSPCHSEDRSRNNSGQTMNGELEGEGEGEDMEVDVVGDSGDSSNIDGTGNEANGRGEPIEDVAGSLKASGPTQITVHNGLAPNWLGLAIPNWSYQEFISFRIDGEQRKAEKRGCASARPLHGTQPSKQTKKVLKVWHPPTPPRDDNDVYIDHSLGFWYDSSIMPESALPPVYIKKEHKRLKLEPGTVGGSGEGSCGLRRPQKLRREDAVHAPRSLFDRPSPAVVKIRRDLKLQKYRGIMRPSIPLPGLKPALLTKPPTAEPENTPEWAVHEDWAVVQAVQHHLQLELPINLLVLSPGHTPNWDLVADLVNTVSRCYRSSRQCRARYEDTIHPREEGKLPPDAPTKKVSKKQKSGFLQKPLHKSLRPMRTSQLFAQDNNSSFSSLYCTRFETIKSIAIKRTPTTKPPLVNPTHKNPKHAQGPAMTVATVTAATPTTSVITSSTSAAVLGGVRTVTGTPNVNRTTLSLQELQVRTSGSSQSTVLSILPTMSKAVPTGVTGVSRSLTQAQLHYLKKEAHARLALQQQGKVVATDQTIKRVQIAGQTGTPQKVQVAMPGGALAAVTAIQVTQAGRTQLVKPGTVVAGTSGVMATGKAITRTVTDREVAALLKQQQLNKSGQVAQVQVPNAQLLAGLQVQSGVSTGGTPVATLVKTVSAPSTLVHTPTSVTLPVSAINVTLPQARVTTAATVAKATTTQQAVRNIPLPQQLLTKQRSLMGVKGTVGLQLGGKTVGGTGLNTVQIVQGGGQKQVTMQQIQHVLKVPQQTIQHITQGGTVSGTVVGKAVGSSVAGTSVTSATQGIGTSHTTKLVPMTIASHQQQSIKQTIQEGIKAEHLARNGNPRQQWTADSNPPPQCLIDRDQGRMYSTC</sequence>
<dbReference type="InterPro" id="IPR001005">
    <property type="entry name" value="SANT/Myb"/>
</dbReference>
<feature type="compositionally biased region" description="Low complexity" evidence="10">
    <location>
        <begin position="923"/>
        <end position="937"/>
    </location>
</feature>
<keyword evidence="15" id="KW-1185">Reference proteome</keyword>
<dbReference type="Pfam" id="PF00176">
    <property type="entry name" value="SNF2-rel_dom"/>
    <property type="match status" value="1"/>
</dbReference>
<evidence type="ECO:0000256" key="3">
    <source>
        <dbReference type="ARBA" id="ARBA00022741"/>
    </source>
</evidence>
<gene>
    <name evidence="14" type="primary">SRCAP</name>
    <name evidence="14" type="ORF">E2C01_019422</name>
</gene>
<dbReference type="SMART" id="SM00490">
    <property type="entry name" value="HELICc"/>
    <property type="match status" value="1"/>
</dbReference>
<reference evidence="14 15" key="1">
    <citation type="submission" date="2019-05" db="EMBL/GenBank/DDBJ databases">
        <title>Another draft genome of Portunus trituberculatus and its Hox gene families provides insights of decapod evolution.</title>
        <authorList>
            <person name="Jeong J.-H."/>
            <person name="Song I."/>
            <person name="Kim S."/>
            <person name="Choi T."/>
            <person name="Kim D."/>
            <person name="Ryu S."/>
            <person name="Kim W."/>
        </authorList>
    </citation>
    <scope>NUCLEOTIDE SEQUENCE [LARGE SCALE GENOMIC DNA]</scope>
    <source>
        <tissue evidence="14">Muscle</tissue>
    </source>
</reference>
<feature type="compositionally biased region" description="Low complexity" evidence="10">
    <location>
        <begin position="780"/>
        <end position="792"/>
    </location>
</feature>
<feature type="region of interest" description="Disordered" evidence="10">
    <location>
        <begin position="340"/>
        <end position="385"/>
    </location>
</feature>
<dbReference type="PROSITE" id="PS51194">
    <property type="entry name" value="HELICASE_CTER"/>
    <property type="match status" value="1"/>
</dbReference>
<feature type="compositionally biased region" description="Acidic residues" evidence="10">
    <location>
        <begin position="768"/>
        <end position="779"/>
    </location>
</feature>
<evidence type="ECO:0000256" key="4">
    <source>
        <dbReference type="ARBA" id="ARBA00022801"/>
    </source>
</evidence>
<feature type="domain" description="Helicase C-terminal" evidence="13">
    <location>
        <begin position="427"/>
        <end position="595"/>
    </location>
</feature>
<dbReference type="InterPro" id="IPR001650">
    <property type="entry name" value="Helicase_C-like"/>
</dbReference>
<name>A0A5B7DZB2_PORTR</name>
<evidence type="ECO:0000256" key="10">
    <source>
        <dbReference type="SAM" id="MobiDB-lite"/>
    </source>
</evidence>
<dbReference type="GO" id="GO:0005524">
    <property type="term" value="F:ATP binding"/>
    <property type="evidence" value="ECO:0007669"/>
    <property type="project" value="UniProtKB-KW"/>
</dbReference>
<evidence type="ECO:0000259" key="11">
    <source>
        <dbReference type="PROSITE" id="PS50090"/>
    </source>
</evidence>
<evidence type="ECO:0000256" key="7">
    <source>
        <dbReference type="ARBA" id="ARBA00022853"/>
    </source>
</evidence>
<evidence type="ECO:0000256" key="8">
    <source>
        <dbReference type="ARBA" id="ARBA00023125"/>
    </source>
</evidence>
<dbReference type="EMBL" id="VSRR010001581">
    <property type="protein sequence ID" value="MPC26286.1"/>
    <property type="molecule type" value="Genomic_DNA"/>
</dbReference>
<dbReference type="InterPro" id="IPR038718">
    <property type="entry name" value="SNF2-like_sf"/>
</dbReference>
<proteinExistence type="inferred from homology"/>
<evidence type="ECO:0000256" key="2">
    <source>
        <dbReference type="ARBA" id="ARBA00009220"/>
    </source>
</evidence>
<evidence type="ECO:0000256" key="5">
    <source>
        <dbReference type="ARBA" id="ARBA00022806"/>
    </source>
</evidence>
<feature type="compositionally biased region" description="Basic and acidic residues" evidence="10">
    <location>
        <begin position="803"/>
        <end position="819"/>
    </location>
</feature>
<evidence type="ECO:0000259" key="13">
    <source>
        <dbReference type="PROSITE" id="PS51194"/>
    </source>
</evidence>
<dbReference type="PROSITE" id="PS50090">
    <property type="entry name" value="MYB_LIKE"/>
    <property type="match status" value="1"/>
</dbReference>
<dbReference type="GO" id="GO:0042393">
    <property type="term" value="F:histone binding"/>
    <property type="evidence" value="ECO:0007669"/>
    <property type="project" value="TreeGrafter"/>
</dbReference>
<evidence type="ECO:0000256" key="1">
    <source>
        <dbReference type="ARBA" id="ARBA00004123"/>
    </source>
</evidence>
<evidence type="ECO:0000256" key="6">
    <source>
        <dbReference type="ARBA" id="ARBA00022840"/>
    </source>
</evidence>
<keyword evidence="6" id="KW-0067">ATP-binding</keyword>
<dbReference type="Gene3D" id="3.40.50.10810">
    <property type="entry name" value="Tandem AAA-ATPase domain"/>
    <property type="match status" value="1"/>
</dbReference>
<dbReference type="PANTHER" id="PTHR45685">
    <property type="entry name" value="HELICASE SRCAP-RELATED"/>
    <property type="match status" value="1"/>
</dbReference>
<dbReference type="InterPro" id="IPR050520">
    <property type="entry name" value="INO80/SWR1_helicase"/>
</dbReference>
<dbReference type="GO" id="GO:0016887">
    <property type="term" value="F:ATP hydrolysis activity"/>
    <property type="evidence" value="ECO:0007669"/>
    <property type="project" value="TreeGrafter"/>
</dbReference>